<evidence type="ECO:0000256" key="3">
    <source>
        <dbReference type="ARBA" id="ARBA00022989"/>
    </source>
</evidence>
<feature type="transmembrane region" description="Helical" evidence="5">
    <location>
        <begin position="86"/>
        <end position="105"/>
    </location>
</feature>
<dbReference type="InterPro" id="IPR051533">
    <property type="entry name" value="WaaL-like"/>
</dbReference>
<evidence type="ECO:0000256" key="5">
    <source>
        <dbReference type="SAM" id="Phobius"/>
    </source>
</evidence>
<proteinExistence type="predicted"/>
<feature type="transmembrane region" description="Helical" evidence="5">
    <location>
        <begin position="175"/>
        <end position="194"/>
    </location>
</feature>
<feature type="transmembrane region" description="Helical" evidence="5">
    <location>
        <begin position="57"/>
        <end position="79"/>
    </location>
</feature>
<feature type="transmembrane region" description="Helical" evidence="5">
    <location>
        <begin position="367"/>
        <end position="384"/>
    </location>
</feature>
<dbReference type="PANTHER" id="PTHR37422">
    <property type="entry name" value="TEICHURONIC ACID BIOSYNTHESIS PROTEIN TUAE"/>
    <property type="match status" value="1"/>
</dbReference>
<dbReference type="RefSeq" id="WP_202082542.1">
    <property type="nucleotide sequence ID" value="NZ_JAERTZ010000012.1"/>
</dbReference>
<evidence type="ECO:0000256" key="2">
    <source>
        <dbReference type="ARBA" id="ARBA00022692"/>
    </source>
</evidence>
<dbReference type="InterPro" id="IPR007016">
    <property type="entry name" value="O-antigen_ligase-rel_domated"/>
</dbReference>
<accession>A0ABS1QNX4</accession>
<dbReference type="PANTHER" id="PTHR37422:SF17">
    <property type="entry name" value="O-ANTIGEN LIGASE"/>
    <property type="match status" value="1"/>
</dbReference>
<feature type="transmembrane region" description="Helical" evidence="5">
    <location>
        <begin position="143"/>
        <end position="163"/>
    </location>
</feature>
<dbReference type="GO" id="GO:0016874">
    <property type="term" value="F:ligase activity"/>
    <property type="evidence" value="ECO:0007669"/>
    <property type="project" value="UniProtKB-KW"/>
</dbReference>
<feature type="transmembrane region" description="Helical" evidence="5">
    <location>
        <begin position="12"/>
        <end position="37"/>
    </location>
</feature>
<sequence length="418" mass="48006">MIRQFSKRDIRYFFLDLFASLLVFLGLFISTGAIDLIKDGGARPEGYSYAVPYSGVLDYFSMLWALFSFLLLFSYVLFFNFKVFRLRASVIFLFVFSVFSLAWSISPLDTFKNIIAIISFFIIASFHIILLGKREAIYRVGDIMFLMCAFCYIYVFLFPNYGISVGRHEGSWQGIFPHKNMLGLFGVVSFLLVSFKPSKHVLIKFLKLLFISALVLFSRSYTSLGVLLAISIIWVLFVFVPYNFRVVVSHFVVISVFFLGFFSVFISVFNVNLEFFGKDTTFSSRNLIWHYTINWIMDSPVYGYGLAVFHSLSESDGEEIASFVGGIISSTHNGFLDAFYSLGVFGFFLSIYMIFESYSRDENVKLLGMLPVFFAIAFIMLNTFESNLFSFNFMIFILFYFLSCSSVTYGSMSRSYRG</sequence>
<feature type="transmembrane region" description="Helical" evidence="5">
    <location>
        <begin position="111"/>
        <end position="131"/>
    </location>
</feature>
<keyword evidence="2 5" id="KW-0812">Transmembrane</keyword>
<feature type="domain" description="O-antigen ligase-related" evidence="6">
    <location>
        <begin position="209"/>
        <end position="349"/>
    </location>
</feature>
<keyword evidence="4 5" id="KW-0472">Membrane</keyword>
<feature type="transmembrane region" description="Helical" evidence="5">
    <location>
        <begin position="390"/>
        <end position="412"/>
    </location>
</feature>
<evidence type="ECO:0000256" key="1">
    <source>
        <dbReference type="ARBA" id="ARBA00004141"/>
    </source>
</evidence>
<evidence type="ECO:0000313" key="7">
    <source>
        <dbReference type="EMBL" id="MBL1376558.1"/>
    </source>
</evidence>
<evidence type="ECO:0000256" key="4">
    <source>
        <dbReference type="ARBA" id="ARBA00023136"/>
    </source>
</evidence>
<feature type="transmembrane region" description="Helical" evidence="5">
    <location>
        <begin position="224"/>
        <end position="244"/>
    </location>
</feature>
<evidence type="ECO:0000259" key="6">
    <source>
        <dbReference type="Pfam" id="PF04932"/>
    </source>
</evidence>
<keyword evidence="3 5" id="KW-1133">Transmembrane helix</keyword>
<comment type="subcellular location">
    <subcellularLocation>
        <location evidence="1">Membrane</location>
        <topology evidence="1">Multi-pass membrane protein</topology>
    </subcellularLocation>
</comment>
<organism evidence="7 8">
    <name type="scientific">Zobellella iuensis</name>
    <dbReference type="NCBI Taxonomy" id="2803811"/>
    <lineage>
        <taxon>Bacteria</taxon>
        <taxon>Pseudomonadati</taxon>
        <taxon>Pseudomonadota</taxon>
        <taxon>Gammaproteobacteria</taxon>
        <taxon>Aeromonadales</taxon>
        <taxon>Aeromonadaceae</taxon>
        <taxon>Zobellella</taxon>
    </lineage>
</organism>
<comment type="caution">
    <text evidence="7">The sequence shown here is derived from an EMBL/GenBank/DDBJ whole genome shotgun (WGS) entry which is preliminary data.</text>
</comment>
<reference evidence="8" key="1">
    <citation type="submission" date="2021-01" db="EMBL/GenBank/DDBJ databases">
        <title>Genome public.</title>
        <authorList>
            <person name="Liu C."/>
            <person name="Sun Q."/>
        </authorList>
    </citation>
    <scope>NUCLEOTIDE SEQUENCE [LARGE SCALE GENOMIC DNA]</scope>
    <source>
        <strain evidence="8">CGMCC 1.18722</strain>
    </source>
</reference>
<feature type="transmembrane region" description="Helical" evidence="5">
    <location>
        <begin position="251"/>
        <end position="269"/>
    </location>
</feature>
<gene>
    <name evidence="7" type="ORF">JKV55_04300</name>
</gene>
<dbReference type="Pfam" id="PF04932">
    <property type="entry name" value="Wzy_C"/>
    <property type="match status" value="1"/>
</dbReference>
<dbReference type="Proteomes" id="UP000638570">
    <property type="component" value="Unassembled WGS sequence"/>
</dbReference>
<evidence type="ECO:0000313" key="8">
    <source>
        <dbReference type="Proteomes" id="UP000638570"/>
    </source>
</evidence>
<name>A0ABS1QNX4_9GAMM</name>
<dbReference type="EMBL" id="JAERTZ010000012">
    <property type="protein sequence ID" value="MBL1376558.1"/>
    <property type="molecule type" value="Genomic_DNA"/>
</dbReference>
<feature type="transmembrane region" description="Helical" evidence="5">
    <location>
        <begin position="338"/>
        <end position="355"/>
    </location>
</feature>
<protein>
    <submittedName>
        <fullName evidence="7">O-antigen ligase family protein</fullName>
    </submittedName>
</protein>
<keyword evidence="7" id="KW-0436">Ligase</keyword>
<keyword evidence="8" id="KW-1185">Reference proteome</keyword>